<dbReference type="eggNOG" id="ENOG502SUHC">
    <property type="taxonomic scope" value="Eukaryota"/>
</dbReference>
<dbReference type="VEuPathDB" id="FungiDB:PYU1_G014196"/>
<dbReference type="HOGENOM" id="CLU_334801_0_0_1"/>
<dbReference type="Proteomes" id="UP000019132">
    <property type="component" value="Unassembled WGS sequence"/>
</dbReference>
<organism evidence="3 4">
    <name type="scientific">Globisporangium ultimum (strain ATCC 200006 / CBS 805.95 / DAOM BR144)</name>
    <name type="common">Pythium ultimum</name>
    <dbReference type="NCBI Taxonomy" id="431595"/>
    <lineage>
        <taxon>Eukaryota</taxon>
        <taxon>Sar</taxon>
        <taxon>Stramenopiles</taxon>
        <taxon>Oomycota</taxon>
        <taxon>Peronosporomycetes</taxon>
        <taxon>Pythiales</taxon>
        <taxon>Pythiaceae</taxon>
        <taxon>Globisporangium</taxon>
    </lineage>
</organism>
<reference evidence="3" key="3">
    <citation type="submission" date="2015-02" db="UniProtKB">
        <authorList>
            <consortium name="EnsemblProtists"/>
        </authorList>
    </citation>
    <scope>IDENTIFICATION</scope>
    <source>
        <strain evidence="3">DAOM BR144</strain>
    </source>
</reference>
<dbReference type="InterPro" id="IPR003123">
    <property type="entry name" value="VPS9"/>
</dbReference>
<evidence type="ECO:0000256" key="1">
    <source>
        <dbReference type="SAM" id="MobiDB-lite"/>
    </source>
</evidence>
<dbReference type="PROSITE" id="PS51205">
    <property type="entry name" value="VPS9"/>
    <property type="match status" value="1"/>
</dbReference>
<evidence type="ECO:0000313" key="3">
    <source>
        <dbReference type="EnsemblProtists" id="PYU1_T014226"/>
    </source>
</evidence>
<dbReference type="Gene3D" id="1.20.1050.80">
    <property type="entry name" value="VPS9 domain"/>
    <property type="match status" value="1"/>
</dbReference>
<keyword evidence="4" id="KW-1185">Reference proteome</keyword>
<feature type="region of interest" description="Disordered" evidence="1">
    <location>
        <begin position="777"/>
        <end position="809"/>
    </location>
</feature>
<dbReference type="AlphaFoldDB" id="K3XAH7"/>
<protein>
    <recommendedName>
        <fullName evidence="2">VPS9 domain-containing protein</fullName>
    </recommendedName>
</protein>
<evidence type="ECO:0000259" key="2">
    <source>
        <dbReference type="PROSITE" id="PS51205"/>
    </source>
</evidence>
<dbReference type="InterPro" id="IPR037191">
    <property type="entry name" value="VPS9_dom_sf"/>
</dbReference>
<feature type="compositionally biased region" description="Polar residues" evidence="1">
    <location>
        <begin position="796"/>
        <end position="809"/>
    </location>
</feature>
<dbReference type="SUPFAM" id="SSF109993">
    <property type="entry name" value="VPS9 domain"/>
    <property type="match status" value="1"/>
</dbReference>
<reference evidence="4" key="1">
    <citation type="journal article" date="2010" name="Genome Biol.">
        <title>Genome sequence of the necrotrophic plant pathogen Pythium ultimum reveals original pathogenicity mechanisms and effector repertoire.</title>
        <authorList>
            <person name="Levesque C.A."/>
            <person name="Brouwer H."/>
            <person name="Cano L."/>
            <person name="Hamilton J.P."/>
            <person name="Holt C."/>
            <person name="Huitema E."/>
            <person name="Raffaele S."/>
            <person name="Robideau G.P."/>
            <person name="Thines M."/>
            <person name="Win J."/>
            <person name="Zerillo M.M."/>
            <person name="Beakes G.W."/>
            <person name="Boore J.L."/>
            <person name="Busam D."/>
            <person name="Dumas B."/>
            <person name="Ferriera S."/>
            <person name="Fuerstenberg S.I."/>
            <person name="Gachon C.M."/>
            <person name="Gaulin E."/>
            <person name="Govers F."/>
            <person name="Grenville-Briggs L."/>
            <person name="Horner N."/>
            <person name="Hostetler J."/>
            <person name="Jiang R.H."/>
            <person name="Johnson J."/>
            <person name="Krajaejun T."/>
            <person name="Lin H."/>
            <person name="Meijer H.J."/>
            <person name="Moore B."/>
            <person name="Morris P."/>
            <person name="Phuntmart V."/>
            <person name="Puiu D."/>
            <person name="Shetty J."/>
            <person name="Stajich J.E."/>
            <person name="Tripathy S."/>
            <person name="Wawra S."/>
            <person name="van West P."/>
            <person name="Whitty B.R."/>
            <person name="Coutinho P.M."/>
            <person name="Henrissat B."/>
            <person name="Martin F."/>
            <person name="Thomas P.D."/>
            <person name="Tyler B.M."/>
            <person name="De Vries R.P."/>
            <person name="Kamoun S."/>
            <person name="Yandell M."/>
            <person name="Tisserat N."/>
            <person name="Buell C.R."/>
        </authorList>
    </citation>
    <scope>NUCLEOTIDE SEQUENCE</scope>
    <source>
        <strain evidence="4">DAOM:BR144</strain>
    </source>
</reference>
<dbReference type="EMBL" id="GL376600">
    <property type="status" value="NOT_ANNOTATED_CDS"/>
    <property type="molecule type" value="Genomic_DNA"/>
</dbReference>
<reference evidence="4" key="2">
    <citation type="submission" date="2010-04" db="EMBL/GenBank/DDBJ databases">
        <authorList>
            <person name="Buell R."/>
            <person name="Hamilton J."/>
            <person name="Hostetler J."/>
        </authorList>
    </citation>
    <scope>NUCLEOTIDE SEQUENCE [LARGE SCALE GENOMIC DNA]</scope>
    <source>
        <strain evidence="4">DAOM:BR144</strain>
    </source>
</reference>
<sequence>MAKSCVAILQPSTFMDSGLDDGELGRRVTCTEVTCQPDGIPILSSNAAHGEAAVGIGGDGDLLITYATVAEEKVATSALLPPDSNVLLQRDEAMSNVDAICNGSPLRSSASDRHEEVAPSSAVGTTKHALVQSFVARMKRGLYFRRDINTKIASTQLEMKAMQLLMNVYRADLQRVIAQLTKDALGLEQRTSYIQQALQVNLSRLILSGYSRAFVDSYRCFQLLQLQELKLLKAQTELRQVILQTRIAECEWMCTSASENYQQRLKLLAAQLQSGGCDTSSKLVAICEEEQLQLSPDDPFFASADHLYQSHAQNKQLDLQLRSVAALLVTMGARVESLAIEAGESGERVSSLLTVPTTSLVKRTSFKDSGNGDLSAAAVAARQTELQKIVGSVAVLLKRGCDGRVLDQALEDDDAMYHDNLNAFNRIVSDTRTRTGRLLHAFAKKLTDDSMVDARIIQCHAPRFQTQLDHAEPINVLQDEQNLYISDFRSLEKKKPLCDCNEMAIVGESYHSEGLPVIVSAIDTLALPPPIAIVAFARFIQKLIASEYDFNVSEDEVSSDTTSVGDSENSDDTCDKALSRYCKLDAESVPPFYQHLHWKHSKRAIQQIPLETLMFPRYVHERIVGQTNLCFVPLTLQAFKRVECEVTPRGVIRAVMIGFRILHLELVHFLDGGGVDSNLNADVLIPSLVLMMSRLNSDNELDLLPRQLNLVKTFQTYLMSEGCEEAYYLTCLQASIAFIQTHSLDPESTHENLVSTLKRCHDCQQIVHEIVLERCPPELNTPAKGPQNASTRKRSNAAQSPPASISSDLPATLCVSDEDTIRDLTLWIANESSAVDIPLKVVAHEVWVHDGSS</sequence>
<evidence type="ECO:0000313" key="4">
    <source>
        <dbReference type="Proteomes" id="UP000019132"/>
    </source>
</evidence>
<dbReference type="EnsemblProtists" id="PYU1_T014226">
    <property type="protein sequence ID" value="PYU1_T014226"/>
    <property type="gene ID" value="PYU1_G014196"/>
</dbReference>
<accession>K3XAH7</accession>
<feature type="domain" description="VPS9" evidence="2">
    <location>
        <begin position="592"/>
        <end position="748"/>
    </location>
</feature>
<name>K3XAH7_GLOUD</name>
<proteinExistence type="predicted"/>
<dbReference type="InParanoid" id="K3XAH7"/>